<proteinExistence type="predicted"/>
<feature type="non-terminal residue" evidence="2">
    <location>
        <position position="73"/>
    </location>
</feature>
<accession>A0ABD1XDR5</accession>
<protein>
    <submittedName>
        <fullName evidence="2">Uncharacterized protein</fullName>
    </submittedName>
</protein>
<organism evidence="2 3">
    <name type="scientific">Riccia fluitans</name>
    <dbReference type="NCBI Taxonomy" id="41844"/>
    <lineage>
        <taxon>Eukaryota</taxon>
        <taxon>Viridiplantae</taxon>
        <taxon>Streptophyta</taxon>
        <taxon>Embryophyta</taxon>
        <taxon>Marchantiophyta</taxon>
        <taxon>Marchantiopsida</taxon>
        <taxon>Marchantiidae</taxon>
        <taxon>Marchantiales</taxon>
        <taxon>Ricciaceae</taxon>
        <taxon>Riccia</taxon>
    </lineage>
</organism>
<dbReference type="EMBL" id="JBHFFA010000155">
    <property type="protein sequence ID" value="KAL2602971.1"/>
    <property type="molecule type" value="Genomic_DNA"/>
</dbReference>
<evidence type="ECO:0000313" key="2">
    <source>
        <dbReference type="EMBL" id="KAL2602971.1"/>
    </source>
</evidence>
<keyword evidence="3" id="KW-1185">Reference proteome</keyword>
<reference evidence="2 3" key="1">
    <citation type="submission" date="2024-09" db="EMBL/GenBank/DDBJ databases">
        <title>Chromosome-scale assembly of Riccia fluitans.</title>
        <authorList>
            <person name="Paukszto L."/>
            <person name="Sawicki J."/>
            <person name="Karawczyk K."/>
            <person name="Piernik-Szablinska J."/>
            <person name="Szczecinska M."/>
            <person name="Mazdziarz M."/>
        </authorList>
    </citation>
    <scope>NUCLEOTIDE SEQUENCE [LARGE SCALE GENOMIC DNA]</scope>
    <source>
        <strain evidence="2">Rf_01</strain>
        <tissue evidence="2">Aerial parts of the thallus</tissue>
    </source>
</reference>
<feature type="region of interest" description="Disordered" evidence="1">
    <location>
        <begin position="1"/>
        <end position="27"/>
    </location>
</feature>
<evidence type="ECO:0000256" key="1">
    <source>
        <dbReference type="SAM" id="MobiDB-lite"/>
    </source>
</evidence>
<comment type="caution">
    <text evidence="2">The sequence shown here is derived from an EMBL/GenBank/DDBJ whole genome shotgun (WGS) entry which is preliminary data.</text>
</comment>
<evidence type="ECO:0000313" key="3">
    <source>
        <dbReference type="Proteomes" id="UP001605036"/>
    </source>
</evidence>
<sequence length="73" mass="8498">MKSTQRKDPDKPRGRGQKREAATPGHFDGLRESVVAFSHNVWAFSKDVLDMGVQKVTEYEVLKKMRYNLRFLD</sequence>
<gene>
    <name evidence="2" type="ORF">R1flu_007941</name>
</gene>
<feature type="compositionally biased region" description="Basic and acidic residues" evidence="1">
    <location>
        <begin position="1"/>
        <end position="21"/>
    </location>
</feature>
<dbReference type="Proteomes" id="UP001605036">
    <property type="component" value="Unassembled WGS sequence"/>
</dbReference>
<name>A0ABD1XDR5_9MARC</name>
<dbReference type="AlphaFoldDB" id="A0ABD1XDR5"/>